<protein>
    <submittedName>
        <fullName evidence="11">Cytochrome P450</fullName>
    </submittedName>
</protein>
<dbReference type="Pfam" id="PF00067">
    <property type="entry name" value="p450"/>
    <property type="match status" value="1"/>
</dbReference>
<keyword evidence="10" id="KW-1133">Transmembrane helix</keyword>
<keyword evidence="4 9" id="KW-0349">Heme</keyword>
<dbReference type="KEGG" id="shs:STEHIDRAFT_135716"/>
<dbReference type="eggNOG" id="KOG0158">
    <property type="taxonomic scope" value="Eukaryota"/>
</dbReference>
<dbReference type="Proteomes" id="UP000053927">
    <property type="component" value="Unassembled WGS sequence"/>
</dbReference>
<comment type="cofactor">
    <cofactor evidence="1 9">
        <name>heme</name>
        <dbReference type="ChEBI" id="CHEBI:30413"/>
    </cofactor>
</comment>
<organism evidence="11 12">
    <name type="scientific">Stereum hirsutum (strain FP-91666)</name>
    <name type="common">White-rot fungus</name>
    <dbReference type="NCBI Taxonomy" id="721885"/>
    <lineage>
        <taxon>Eukaryota</taxon>
        <taxon>Fungi</taxon>
        <taxon>Dikarya</taxon>
        <taxon>Basidiomycota</taxon>
        <taxon>Agaricomycotina</taxon>
        <taxon>Agaricomycetes</taxon>
        <taxon>Russulales</taxon>
        <taxon>Stereaceae</taxon>
        <taxon>Stereum</taxon>
    </lineage>
</organism>
<evidence type="ECO:0000256" key="10">
    <source>
        <dbReference type="SAM" id="Phobius"/>
    </source>
</evidence>
<dbReference type="GO" id="GO:0020037">
    <property type="term" value="F:heme binding"/>
    <property type="evidence" value="ECO:0007669"/>
    <property type="project" value="InterPro"/>
</dbReference>
<keyword evidence="5 9" id="KW-0479">Metal-binding</keyword>
<dbReference type="SUPFAM" id="SSF48264">
    <property type="entry name" value="Cytochrome P450"/>
    <property type="match status" value="1"/>
</dbReference>
<evidence type="ECO:0000256" key="4">
    <source>
        <dbReference type="ARBA" id="ARBA00022617"/>
    </source>
</evidence>
<keyword evidence="8" id="KW-0503">Monooxygenase</keyword>
<evidence type="ECO:0000256" key="5">
    <source>
        <dbReference type="ARBA" id="ARBA00022723"/>
    </source>
</evidence>
<evidence type="ECO:0000256" key="1">
    <source>
        <dbReference type="ARBA" id="ARBA00001971"/>
    </source>
</evidence>
<dbReference type="GO" id="GO:0005506">
    <property type="term" value="F:iron ion binding"/>
    <property type="evidence" value="ECO:0007669"/>
    <property type="project" value="InterPro"/>
</dbReference>
<keyword evidence="6" id="KW-0560">Oxidoreductase</keyword>
<comment type="similarity">
    <text evidence="3">Belongs to the cytochrome P450 family.</text>
</comment>
<dbReference type="GO" id="GO:0016705">
    <property type="term" value="F:oxidoreductase activity, acting on paired donors, with incorporation or reduction of molecular oxygen"/>
    <property type="evidence" value="ECO:0007669"/>
    <property type="project" value="InterPro"/>
</dbReference>
<evidence type="ECO:0000256" key="7">
    <source>
        <dbReference type="ARBA" id="ARBA00023004"/>
    </source>
</evidence>
<feature type="transmembrane region" description="Helical" evidence="10">
    <location>
        <begin position="6"/>
        <end position="28"/>
    </location>
</feature>
<comment type="pathway">
    <text evidence="2">Secondary metabolite biosynthesis.</text>
</comment>
<keyword evidence="7 9" id="KW-0408">Iron</keyword>
<dbReference type="PANTHER" id="PTHR24305:SF166">
    <property type="entry name" value="CYTOCHROME P450 12A4, MITOCHONDRIAL-RELATED"/>
    <property type="match status" value="1"/>
</dbReference>
<keyword evidence="10" id="KW-0812">Transmembrane</keyword>
<evidence type="ECO:0000313" key="11">
    <source>
        <dbReference type="EMBL" id="EIM79589.1"/>
    </source>
</evidence>
<dbReference type="PRINTS" id="PR00463">
    <property type="entry name" value="EP450I"/>
</dbReference>
<accession>R7RWB7</accession>
<evidence type="ECO:0000313" key="12">
    <source>
        <dbReference type="Proteomes" id="UP000053927"/>
    </source>
</evidence>
<dbReference type="CDD" id="cd11069">
    <property type="entry name" value="CYP_FUM15-like"/>
    <property type="match status" value="1"/>
</dbReference>
<dbReference type="GeneID" id="18798467"/>
<dbReference type="GO" id="GO:0004497">
    <property type="term" value="F:monooxygenase activity"/>
    <property type="evidence" value="ECO:0007669"/>
    <property type="project" value="UniProtKB-KW"/>
</dbReference>
<dbReference type="OMA" id="FHQTIME"/>
<keyword evidence="12" id="KW-1185">Reference proteome</keyword>
<dbReference type="InterPro" id="IPR001128">
    <property type="entry name" value="Cyt_P450"/>
</dbReference>
<dbReference type="RefSeq" id="XP_007311376.1">
    <property type="nucleotide sequence ID" value="XM_007311314.1"/>
</dbReference>
<dbReference type="PRINTS" id="PR00385">
    <property type="entry name" value="P450"/>
</dbReference>
<dbReference type="AlphaFoldDB" id="R7RWB7"/>
<keyword evidence="10" id="KW-0472">Membrane</keyword>
<proteinExistence type="inferred from homology"/>
<evidence type="ECO:0000256" key="8">
    <source>
        <dbReference type="ARBA" id="ARBA00023033"/>
    </source>
</evidence>
<evidence type="ECO:0000256" key="9">
    <source>
        <dbReference type="PIRSR" id="PIRSR602401-1"/>
    </source>
</evidence>
<dbReference type="Gene3D" id="1.10.630.10">
    <property type="entry name" value="Cytochrome P450"/>
    <property type="match status" value="1"/>
</dbReference>
<dbReference type="EMBL" id="JH687403">
    <property type="protein sequence ID" value="EIM79589.1"/>
    <property type="molecule type" value="Genomic_DNA"/>
</dbReference>
<dbReference type="InterPro" id="IPR036396">
    <property type="entry name" value="Cyt_P450_sf"/>
</dbReference>
<gene>
    <name evidence="11" type="ORF">STEHIDRAFT_135716</name>
</gene>
<dbReference type="InterPro" id="IPR002401">
    <property type="entry name" value="Cyt_P450_E_grp-I"/>
</dbReference>
<evidence type="ECO:0000256" key="3">
    <source>
        <dbReference type="ARBA" id="ARBA00010617"/>
    </source>
</evidence>
<name>R7RWB7_STEHR</name>
<dbReference type="PANTHER" id="PTHR24305">
    <property type="entry name" value="CYTOCHROME P450"/>
    <property type="match status" value="1"/>
</dbReference>
<feature type="binding site" description="axial binding residue" evidence="9">
    <location>
        <position position="493"/>
    </location>
    <ligand>
        <name>heme</name>
        <dbReference type="ChEBI" id="CHEBI:30413"/>
    </ligand>
    <ligandPart>
        <name>Fe</name>
        <dbReference type="ChEBI" id="CHEBI:18248"/>
    </ligandPart>
</feature>
<dbReference type="InterPro" id="IPR050121">
    <property type="entry name" value="Cytochrome_P450_monoxygenase"/>
</dbReference>
<evidence type="ECO:0000256" key="6">
    <source>
        <dbReference type="ARBA" id="ARBA00023002"/>
    </source>
</evidence>
<evidence type="ECO:0000256" key="2">
    <source>
        <dbReference type="ARBA" id="ARBA00005179"/>
    </source>
</evidence>
<reference evidence="12" key="1">
    <citation type="journal article" date="2012" name="Science">
        <title>The Paleozoic origin of enzymatic lignin decomposition reconstructed from 31 fungal genomes.</title>
        <authorList>
            <person name="Floudas D."/>
            <person name="Binder M."/>
            <person name="Riley R."/>
            <person name="Barry K."/>
            <person name="Blanchette R.A."/>
            <person name="Henrissat B."/>
            <person name="Martinez A.T."/>
            <person name="Otillar R."/>
            <person name="Spatafora J.W."/>
            <person name="Yadav J.S."/>
            <person name="Aerts A."/>
            <person name="Benoit I."/>
            <person name="Boyd A."/>
            <person name="Carlson A."/>
            <person name="Copeland A."/>
            <person name="Coutinho P.M."/>
            <person name="de Vries R.P."/>
            <person name="Ferreira P."/>
            <person name="Findley K."/>
            <person name="Foster B."/>
            <person name="Gaskell J."/>
            <person name="Glotzer D."/>
            <person name="Gorecki P."/>
            <person name="Heitman J."/>
            <person name="Hesse C."/>
            <person name="Hori C."/>
            <person name="Igarashi K."/>
            <person name="Jurgens J.A."/>
            <person name="Kallen N."/>
            <person name="Kersten P."/>
            <person name="Kohler A."/>
            <person name="Kuees U."/>
            <person name="Kumar T.K.A."/>
            <person name="Kuo A."/>
            <person name="LaButti K."/>
            <person name="Larrondo L.F."/>
            <person name="Lindquist E."/>
            <person name="Ling A."/>
            <person name="Lombard V."/>
            <person name="Lucas S."/>
            <person name="Lundell T."/>
            <person name="Martin R."/>
            <person name="McLaughlin D.J."/>
            <person name="Morgenstern I."/>
            <person name="Morin E."/>
            <person name="Murat C."/>
            <person name="Nagy L.G."/>
            <person name="Nolan M."/>
            <person name="Ohm R.A."/>
            <person name="Patyshakuliyeva A."/>
            <person name="Rokas A."/>
            <person name="Ruiz-Duenas F.J."/>
            <person name="Sabat G."/>
            <person name="Salamov A."/>
            <person name="Samejima M."/>
            <person name="Schmutz J."/>
            <person name="Slot J.C."/>
            <person name="St John F."/>
            <person name="Stenlid J."/>
            <person name="Sun H."/>
            <person name="Sun S."/>
            <person name="Syed K."/>
            <person name="Tsang A."/>
            <person name="Wiebenga A."/>
            <person name="Young D."/>
            <person name="Pisabarro A."/>
            <person name="Eastwood D.C."/>
            <person name="Martin F."/>
            <person name="Cullen D."/>
            <person name="Grigoriev I.V."/>
            <person name="Hibbett D.S."/>
        </authorList>
    </citation>
    <scope>NUCLEOTIDE SEQUENCE [LARGE SCALE GENOMIC DNA]</scope>
    <source>
        <strain evidence="12">FP-91666</strain>
    </source>
</reference>
<sequence>MLLNVTFLKLFAVTTATLLVTSVVVVILSQVHHWYRQYHLRNIPGPASQSFAYGNLRQVFSLHGWEFHKSMVQKYGRVTKIWGFFGDAQLHIGDPKALYNILIKDQDVFEETDAFIEANKIFFGPGLLGTLGTLHRRQRKLLVPIFSANHMRYMIPVFYKITHQLHDILQTKLANGPQEIDVKEWMTRVALEIVGQSGLGYSFETLDETKSNQYAAAVKMLFPAFGAIPILRQILPYVCNIGTPSFRRWAVRFLPSKNVQLLIKATKAMDETSKKIFYLKKAALEKGDDTVVQQIGEGRDIMSVLMRSNLNAHEADRMPDYELLGQMSTLVFSAMDTTSSALSRIMLLLSLNPKVQDRLRQELIDARKEYGGDLDYDDLHALPYLEAICRETLRAYPPITQTPRIARKDAMLPLSTPIRANDGSTINEILIPKNSTVFVAIQTLNTDPLIWGPDATEWKPERWLSPLPESVINAHIPGVYSNMLTFLGGGRACIGFKFSQMEIKIILSLLIPSFRFSTTDKTTDWLMGAVSSPVISGSMKPSMPLILTPINPEA</sequence>
<dbReference type="OrthoDB" id="1470350at2759"/>